<dbReference type="InterPro" id="IPR008881">
    <property type="entry name" value="Trigger_fac_ribosome-bd_bac"/>
</dbReference>
<comment type="function">
    <text evidence="9">Involved in protein export. Acts as a chaperone by maintaining the newly synthesized protein in an open conformation. Functions as a peptidyl-prolyl cis-trans isomerase.</text>
</comment>
<dbReference type="SUPFAM" id="SSF109998">
    <property type="entry name" value="Triger factor/SurA peptide-binding domain-like"/>
    <property type="match status" value="1"/>
</dbReference>
<evidence type="ECO:0000256" key="7">
    <source>
        <dbReference type="ARBA" id="ARBA00023235"/>
    </source>
</evidence>
<evidence type="ECO:0000256" key="8">
    <source>
        <dbReference type="ARBA" id="ARBA00029986"/>
    </source>
</evidence>
<dbReference type="Gene3D" id="1.10.3120.10">
    <property type="entry name" value="Trigger factor, C-terminal domain"/>
    <property type="match status" value="1"/>
</dbReference>
<protein>
    <recommendedName>
        <fullName evidence="4 9">Trigger factor</fullName>
        <shortName evidence="9">TF</shortName>
        <ecNumber evidence="3 9">5.2.1.8</ecNumber>
    </recommendedName>
    <alternativeName>
        <fullName evidence="8 9">PPIase</fullName>
    </alternativeName>
</protein>
<organism evidence="12 13">
    <name type="scientific">Candidatus Magnetobacterium casense</name>
    <dbReference type="NCBI Taxonomy" id="1455061"/>
    <lineage>
        <taxon>Bacteria</taxon>
        <taxon>Pseudomonadati</taxon>
        <taxon>Nitrospirota</taxon>
        <taxon>Thermodesulfovibrionia</taxon>
        <taxon>Thermodesulfovibrionales</taxon>
        <taxon>Candidatus Magnetobacteriaceae</taxon>
        <taxon>Candidatus Magnetobacterium</taxon>
    </lineage>
</organism>
<keyword evidence="9" id="KW-0132">Cell division</keyword>
<evidence type="ECO:0000313" key="13">
    <source>
        <dbReference type="Proteomes" id="UP001196980"/>
    </source>
</evidence>
<dbReference type="HAMAP" id="MF_00303">
    <property type="entry name" value="Trigger_factor_Tig"/>
    <property type="match status" value="1"/>
</dbReference>
<dbReference type="Gene3D" id="3.10.50.40">
    <property type="match status" value="1"/>
</dbReference>
<keyword evidence="5 9" id="KW-0697">Rotamase</keyword>
<dbReference type="InterPro" id="IPR005215">
    <property type="entry name" value="Trig_fac"/>
</dbReference>
<dbReference type="InterPro" id="IPR027304">
    <property type="entry name" value="Trigger_fact/SurA_dom_sf"/>
</dbReference>
<comment type="subcellular location">
    <subcellularLocation>
        <location evidence="9">Cytoplasm</location>
    </subcellularLocation>
    <text evidence="9">About half TF is bound to the ribosome near the polypeptide exit tunnel while the other half is free in the cytoplasm.</text>
</comment>
<dbReference type="InterPro" id="IPR046357">
    <property type="entry name" value="PPIase_dom_sf"/>
</dbReference>
<evidence type="ECO:0000256" key="3">
    <source>
        <dbReference type="ARBA" id="ARBA00013194"/>
    </source>
</evidence>
<evidence type="ECO:0000256" key="4">
    <source>
        <dbReference type="ARBA" id="ARBA00016902"/>
    </source>
</evidence>
<dbReference type="NCBIfam" id="TIGR00115">
    <property type="entry name" value="tig"/>
    <property type="match status" value="1"/>
</dbReference>
<comment type="catalytic activity">
    <reaction evidence="1 9">
        <text>[protein]-peptidylproline (omega=180) = [protein]-peptidylproline (omega=0)</text>
        <dbReference type="Rhea" id="RHEA:16237"/>
        <dbReference type="Rhea" id="RHEA-COMP:10747"/>
        <dbReference type="Rhea" id="RHEA-COMP:10748"/>
        <dbReference type="ChEBI" id="CHEBI:83833"/>
        <dbReference type="ChEBI" id="CHEBI:83834"/>
        <dbReference type="EC" id="5.2.1.8"/>
    </reaction>
</comment>
<keyword evidence="9" id="KW-0963">Cytoplasm</keyword>
<accession>A0ABS6RW08</accession>
<comment type="caution">
    <text evidence="12">The sequence shown here is derived from an EMBL/GenBank/DDBJ whole genome shotgun (WGS) entry which is preliminary data.</text>
</comment>
<dbReference type="InterPro" id="IPR037041">
    <property type="entry name" value="Trigger_fac_C_sf"/>
</dbReference>
<evidence type="ECO:0000256" key="9">
    <source>
        <dbReference type="HAMAP-Rule" id="MF_00303"/>
    </source>
</evidence>
<evidence type="ECO:0000259" key="11">
    <source>
        <dbReference type="Pfam" id="PF05698"/>
    </source>
</evidence>
<comment type="similarity">
    <text evidence="2 9">Belongs to the FKBP-type PPIase family. Tig subfamily.</text>
</comment>
<dbReference type="EMBL" id="JABXWD010000049">
    <property type="protein sequence ID" value="MBV6340814.1"/>
    <property type="molecule type" value="Genomic_DNA"/>
</dbReference>
<evidence type="ECO:0000259" key="10">
    <source>
        <dbReference type="Pfam" id="PF05697"/>
    </source>
</evidence>
<proteinExistence type="inferred from homology"/>
<sequence length="415" mass="46620">MNSLVEDISVTRKRITIEATAAEVEAEVQKSLEQVRSKARLSGFRPGKAPMSLIEKKYRRDVETEVLDRLIPDYYVNTIKSQGLSPLTPPVLESKDYQSKGDLKFVCYVEVRPPIDGLVYEGLPIEPVVTQVSDEDVEMQVKALASNRSTYSPVDRPIQVDDLVMVDMEDAKTAKKYGEQYYKVAPQAAADDISMALLGKSKNDTAEVHTTLPANFPVSDMAGKVADVRITIKDVKELLTAEIDDELAKELGVDTLDELKGKVRETMEKLAQDNIIKRQKAALIKSMVEKYDFELPAIALKAELDTIVQQAKTQQTLKDIPDEELNRKFSEDAIRSLKTKLIIDTIGEKENVNVSEADMRQRINEIAYASSMTPEALMQYYGSMEDSMEMLRYTLFREKVADLIYTKAKTVEGGQ</sequence>
<evidence type="ECO:0000256" key="6">
    <source>
        <dbReference type="ARBA" id="ARBA00023186"/>
    </source>
</evidence>
<dbReference type="SUPFAM" id="SSF54534">
    <property type="entry name" value="FKBP-like"/>
    <property type="match status" value="1"/>
</dbReference>
<dbReference type="InterPro" id="IPR036611">
    <property type="entry name" value="Trigger_fac_ribosome-bd_sf"/>
</dbReference>
<dbReference type="SUPFAM" id="SSF102735">
    <property type="entry name" value="Trigger factor ribosome-binding domain"/>
    <property type="match status" value="1"/>
</dbReference>
<keyword evidence="6 9" id="KW-0143">Chaperone</keyword>
<feature type="domain" description="Trigger factor ribosome-binding bacterial" evidence="10">
    <location>
        <begin position="1"/>
        <end position="143"/>
    </location>
</feature>
<evidence type="ECO:0000256" key="1">
    <source>
        <dbReference type="ARBA" id="ARBA00000971"/>
    </source>
</evidence>
<dbReference type="RefSeq" id="WP_218251431.1">
    <property type="nucleotide sequence ID" value="NZ_JABXWD010000049.1"/>
</dbReference>
<keyword evidence="7 9" id="KW-0413">Isomerase</keyword>
<dbReference type="GO" id="GO:0003755">
    <property type="term" value="F:peptidyl-prolyl cis-trans isomerase activity"/>
    <property type="evidence" value="ECO:0007669"/>
    <property type="project" value="UniProtKB-EC"/>
</dbReference>
<feature type="domain" description="Trigger factor C-terminal" evidence="11">
    <location>
        <begin position="255"/>
        <end position="404"/>
    </location>
</feature>
<comment type="domain">
    <text evidence="9">Consists of 3 domains; the N-terminus binds the ribosome, the middle domain has PPIase activity, while the C-terminus has intrinsic chaperone activity on its own.</text>
</comment>
<dbReference type="Pfam" id="PF05698">
    <property type="entry name" value="Trigger_C"/>
    <property type="match status" value="1"/>
</dbReference>
<dbReference type="Gene3D" id="3.30.70.1050">
    <property type="entry name" value="Trigger factor ribosome-binding domain"/>
    <property type="match status" value="1"/>
</dbReference>
<keyword evidence="9" id="KW-0131">Cell cycle</keyword>
<dbReference type="Pfam" id="PF05697">
    <property type="entry name" value="Trigger_N"/>
    <property type="match status" value="1"/>
</dbReference>
<evidence type="ECO:0000256" key="5">
    <source>
        <dbReference type="ARBA" id="ARBA00023110"/>
    </source>
</evidence>
<gene>
    <name evidence="9 12" type="primary">tig</name>
    <name evidence="12" type="ORF">HWQ67_04380</name>
</gene>
<dbReference type="EC" id="5.2.1.8" evidence="3 9"/>
<dbReference type="Proteomes" id="UP001196980">
    <property type="component" value="Unassembled WGS sequence"/>
</dbReference>
<reference evidence="12 13" key="1">
    <citation type="journal article" date="2020" name="J Geophys Res Biogeosci">
        <title>Magnetotaxis as an Adaptation to Enable Bacterial Shuttling of Microbial Sulfur and Sulfur Cycling Across Aquatic Oxic#Anoxic Interfaces.</title>
        <authorList>
            <person name="Li J."/>
            <person name="Liu P."/>
            <person name="Wang J."/>
            <person name="Roberts A.P."/>
            <person name="Pan Y."/>
        </authorList>
    </citation>
    <scope>NUCLEOTIDE SEQUENCE [LARGE SCALE GENOMIC DNA]</scope>
    <source>
        <strain evidence="12 13">MYR-1_YQ</strain>
    </source>
</reference>
<dbReference type="InterPro" id="IPR008880">
    <property type="entry name" value="Trigger_fac_C"/>
</dbReference>
<keyword evidence="13" id="KW-1185">Reference proteome</keyword>
<name>A0ABS6RW08_9BACT</name>
<dbReference type="PIRSF" id="PIRSF003095">
    <property type="entry name" value="Trigger_factor"/>
    <property type="match status" value="1"/>
</dbReference>
<evidence type="ECO:0000313" key="12">
    <source>
        <dbReference type="EMBL" id="MBV6340814.1"/>
    </source>
</evidence>
<evidence type="ECO:0000256" key="2">
    <source>
        <dbReference type="ARBA" id="ARBA00005464"/>
    </source>
</evidence>